<dbReference type="AlphaFoldDB" id="A0A7C8NEU8"/>
<proteinExistence type="predicted"/>
<evidence type="ECO:0000313" key="2">
    <source>
        <dbReference type="Proteomes" id="UP000475325"/>
    </source>
</evidence>
<evidence type="ECO:0000313" key="1">
    <source>
        <dbReference type="EMBL" id="KAF3078028.1"/>
    </source>
</evidence>
<sequence length="88" mass="10154">MLENTILLGGLTWEEVVKSHYNHQLCQYHWPLLQCSGIKTIQGNKVLVQRQKVLGRSSQRVQMLMRDSWLEAVKQQSGATRDEFSLAL</sequence>
<name>A0A7C8NEU8_ORBOL</name>
<accession>A0A7C8NEU8</accession>
<organism evidence="1 2">
    <name type="scientific">Orbilia oligospora</name>
    <name type="common">Nematode-trapping fungus</name>
    <name type="synonym">Arthrobotrys oligospora</name>
    <dbReference type="NCBI Taxonomy" id="2813651"/>
    <lineage>
        <taxon>Eukaryota</taxon>
        <taxon>Fungi</taxon>
        <taxon>Dikarya</taxon>
        <taxon>Ascomycota</taxon>
        <taxon>Pezizomycotina</taxon>
        <taxon>Orbiliomycetes</taxon>
        <taxon>Orbiliales</taxon>
        <taxon>Orbiliaceae</taxon>
        <taxon>Orbilia</taxon>
    </lineage>
</organism>
<dbReference type="Proteomes" id="UP000475325">
    <property type="component" value="Unassembled WGS sequence"/>
</dbReference>
<gene>
    <name evidence="1" type="ORF">TWF102_003875</name>
</gene>
<protein>
    <submittedName>
        <fullName evidence="1">Uncharacterized protein</fullName>
    </submittedName>
</protein>
<dbReference type="EMBL" id="WIQW01000189">
    <property type="protein sequence ID" value="KAF3078028.1"/>
    <property type="molecule type" value="Genomic_DNA"/>
</dbReference>
<comment type="caution">
    <text evidence="1">The sequence shown here is derived from an EMBL/GenBank/DDBJ whole genome shotgun (WGS) entry which is preliminary data.</text>
</comment>
<reference evidence="1 2" key="1">
    <citation type="submission" date="2019-06" db="EMBL/GenBank/DDBJ databases">
        <authorList>
            <person name="Palmer J.M."/>
        </authorList>
    </citation>
    <scope>NUCLEOTIDE SEQUENCE [LARGE SCALE GENOMIC DNA]</scope>
    <source>
        <strain evidence="1 2">TWF102</strain>
    </source>
</reference>